<evidence type="ECO:0000259" key="2">
    <source>
        <dbReference type="Pfam" id="PF01370"/>
    </source>
</evidence>
<sequence length="303" mass="33623">MKIAICGGTGFVGGALVDYWLQAGHHVKVITRKLPNLHNPSQNLTYFSWEQLEEQPHLLEGMDALVNLAGETLNQRWTTKAKLEIVESRVTTVARVAKLVNALEQKPEVVVQASAMAIYGTSASKTFDENSPQQSVNFPSRVSEQWELAADAIKHVRLVKIRVSLVLGHKKGAFPLMKLPYMLGVGGRVGSGKQWTSWIHIMDIVRLIDFTIQNKEISGPVNASSPNPVTNDEFGRTVGKVYHRPHWFPVPGILIKTLVGELSVVLLQGQRVIPQKALDHGFQFTFPTLTEALEDLKHRGLSD</sequence>
<dbReference type="PANTHER" id="PTHR11092:SF0">
    <property type="entry name" value="EPIMERASE FAMILY PROTEIN SDR39U1"/>
    <property type="match status" value="1"/>
</dbReference>
<gene>
    <name evidence="4" type="ORF">AMS66_15760</name>
</gene>
<feature type="domain" description="NAD-dependent epimerase/dehydratase" evidence="2">
    <location>
        <begin position="3"/>
        <end position="216"/>
    </location>
</feature>
<dbReference type="InterPro" id="IPR036291">
    <property type="entry name" value="NAD(P)-bd_dom_sf"/>
</dbReference>
<accession>A0A0M9BMR3</accession>
<feature type="domain" description="DUF1731" evidence="3">
    <location>
        <begin position="250"/>
        <end position="296"/>
    </location>
</feature>
<dbReference type="AlphaFoldDB" id="A0A0M9BMR3"/>
<dbReference type="InterPro" id="IPR001509">
    <property type="entry name" value="Epimerase_deHydtase"/>
</dbReference>
<dbReference type="OrthoDB" id="9801773at2"/>
<proteinExistence type="inferred from homology"/>
<protein>
    <recommendedName>
        <fullName evidence="6">Multidrug MFS transporter</fullName>
    </recommendedName>
</protein>
<dbReference type="RefSeq" id="WP_053781715.1">
    <property type="nucleotide sequence ID" value="NZ_LITU01000060.1"/>
</dbReference>
<dbReference type="PATRIC" id="fig|1705561.3.peg.3212"/>
<dbReference type="SUPFAM" id="SSF51735">
    <property type="entry name" value="NAD(P)-binding Rossmann-fold domains"/>
    <property type="match status" value="1"/>
</dbReference>
<dbReference type="NCBIfam" id="TIGR01777">
    <property type="entry name" value="yfcH"/>
    <property type="match status" value="1"/>
</dbReference>
<dbReference type="PANTHER" id="PTHR11092">
    <property type="entry name" value="SUGAR NUCLEOTIDE EPIMERASE RELATED"/>
    <property type="match status" value="1"/>
</dbReference>
<evidence type="ECO:0000313" key="4">
    <source>
        <dbReference type="EMBL" id="KOY15500.1"/>
    </source>
</evidence>
<keyword evidence="5" id="KW-1185">Reference proteome</keyword>
<evidence type="ECO:0000313" key="5">
    <source>
        <dbReference type="Proteomes" id="UP000037688"/>
    </source>
</evidence>
<dbReference type="Pfam" id="PF01370">
    <property type="entry name" value="Epimerase"/>
    <property type="match status" value="1"/>
</dbReference>
<comment type="similarity">
    <text evidence="1">Belongs to the NAD(P)-dependent epimerase/dehydratase family. SDR39U1 subfamily.</text>
</comment>
<evidence type="ECO:0008006" key="6">
    <source>
        <dbReference type="Google" id="ProtNLM"/>
    </source>
</evidence>
<reference evidence="4 5" key="1">
    <citation type="submission" date="2015-08" db="EMBL/GenBank/DDBJ databases">
        <title>Draft genome sequence of cellulolytic and xylanolytic Paenibacillus sp. A59, isolated from a decaying forest soil from Patagonia, Argentina.</title>
        <authorList>
            <person name="Ghio S."/>
            <person name="Caceres A.M."/>
            <person name="Talia P."/>
            <person name="Grasso D."/>
            <person name="Campos E."/>
        </authorList>
    </citation>
    <scope>NUCLEOTIDE SEQUENCE [LARGE SCALE GENOMIC DNA]</scope>
    <source>
        <strain evidence="4 5">A59</strain>
    </source>
</reference>
<dbReference type="Gene3D" id="3.40.50.720">
    <property type="entry name" value="NAD(P)-binding Rossmann-like Domain"/>
    <property type="match status" value="1"/>
</dbReference>
<evidence type="ECO:0000256" key="1">
    <source>
        <dbReference type="ARBA" id="ARBA00009353"/>
    </source>
</evidence>
<evidence type="ECO:0000259" key="3">
    <source>
        <dbReference type="Pfam" id="PF08338"/>
    </source>
</evidence>
<organism evidence="4 5">
    <name type="scientific">Paenibacillus xylanivorans</name>
    <dbReference type="NCBI Taxonomy" id="1705561"/>
    <lineage>
        <taxon>Bacteria</taxon>
        <taxon>Bacillati</taxon>
        <taxon>Bacillota</taxon>
        <taxon>Bacilli</taxon>
        <taxon>Bacillales</taxon>
        <taxon>Paenibacillaceae</taxon>
        <taxon>Paenibacillus</taxon>
    </lineage>
</organism>
<dbReference type="InterPro" id="IPR013549">
    <property type="entry name" value="DUF1731"/>
</dbReference>
<name>A0A0M9BMR3_9BACL</name>
<dbReference type="EMBL" id="LITU01000060">
    <property type="protein sequence ID" value="KOY15500.1"/>
    <property type="molecule type" value="Genomic_DNA"/>
</dbReference>
<comment type="caution">
    <text evidence="4">The sequence shown here is derived from an EMBL/GenBank/DDBJ whole genome shotgun (WGS) entry which is preliminary data.</text>
</comment>
<dbReference type="Pfam" id="PF08338">
    <property type="entry name" value="DUF1731"/>
    <property type="match status" value="1"/>
</dbReference>
<dbReference type="Proteomes" id="UP000037688">
    <property type="component" value="Unassembled WGS sequence"/>
</dbReference>
<dbReference type="InterPro" id="IPR010099">
    <property type="entry name" value="SDR39U1"/>
</dbReference>